<proteinExistence type="predicted"/>
<organism evidence="1">
    <name type="scientific">Lepeophtheirus salmonis</name>
    <name type="common">Salmon louse</name>
    <name type="synonym">Caligus salmonis</name>
    <dbReference type="NCBI Taxonomy" id="72036"/>
    <lineage>
        <taxon>Eukaryota</taxon>
        <taxon>Metazoa</taxon>
        <taxon>Ecdysozoa</taxon>
        <taxon>Arthropoda</taxon>
        <taxon>Crustacea</taxon>
        <taxon>Multicrustacea</taxon>
        <taxon>Hexanauplia</taxon>
        <taxon>Copepoda</taxon>
        <taxon>Siphonostomatoida</taxon>
        <taxon>Caligidae</taxon>
        <taxon>Lepeophtheirus</taxon>
    </lineage>
</organism>
<accession>A0A0K2US69</accession>
<protein>
    <submittedName>
        <fullName evidence="1">Uncharacterized protein</fullName>
    </submittedName>
</protein>
<sequence>MTHRSSIISEFSSGCFKCCYCSTFIVLRFLKITHFTTNVQNTSLL</sequence>
<evidence type="ECO:0000313" key="1">
    <source>
        <dbReference type="EMBL" id="CDW40727.1"/>
    </source>
</evidence>
<name>A0A0K2US69_LEPSM</name>
<dbReference type="EMBL" id="HACA01023366">
    <property type="protein sequence ID" value="CDW40727.1"/>
    <property type="molecule type" value="Transcribed_RNA"/>
</dbReference>
<dbReference type="AlphaFoldDB" id="A0A0K2US69"/>
<reference evidence="1" key="1">
    <citation type="submission" date="2014-05" db="EMBL/GenBank/DDBJ databases">
        <authorList>
            <person name="Chronopoulou M."/>
        </authorList>
    </citation>
    <scope>NUCLEOTIDE SEQUENCE</scope>
    <source>
        <tissue evidence="1">Whole organism</tissue>
    </source>
</reference>